<dbReference type="InterPro" id="IPR007948">
    <property type="entry name" value="DUF736"/>
</dbReference>
<sequence>MTNEPNIIRFESAEIIGSKGEGRLATLTFDELIFAEPVNSDNEKAPTHQLFANSPRGARVQIGAIWQRENQKGEPYLSITIPQLHFRANLGKAAGQDEQEVQAIIPWNS</sequence>
<evidence type="ECO:0000313" key="1">
    <source>
        <dbReference type="EMBL" id="AVX05960.1"/>
    </source>
</evidence>
<protein>
    <recommendedName>
        <fullName evidence="3">DUF736 domain-containing protein</fullName>
    </recommendedName>
</protein>
<accession>A0A2R4MJ21</accession>
<dbReference type="Proteomes" id="UP000258927">
    <property type="component" value="Plasmid pHL2708X3"/>
</dbReference>
<evidence type="ECO:0000313" key="2">
    <source>
        <dbReference type="Proteomes" id="UP000258927"/>
    </source>
</evidence>
<geneLocation type="plasmid" evidence="2">
    <name>phl2708x3</name>
</geneLocation>
<dbReference type="KEGG" id="mmyr:MXMO3_03457"/>
<reference evidence="1 2" key="1">
    <citation type="submission" date="2017-05" db="EMBL/GenBank/DDBJ databases">
        <title>Genome Analysis of Maritalea myrionectae HL2708#5.</title>
        <authorList>
            <consortium name="Cotde Inc.-PKNU"/>
            <person name="Jang D."/>
            <person name="Oh H.-M."/>
        </authorList>
    </citation>
    <scope>NUCLEOTIDE SEQUENCE [LARGE SCALE GENOMIC DNA]</scope>
    <source>
        <strain evidence="1 2">HL2708#5</strain>
        <plasmid evidence="2">phl2708x3</plasmid>
    </source>
</reference>
<dbReference type="EMBL" id="CP021331">
    <property type="protein sequence ID" value="AVX05960.1"/>
    <property type="molecule type" value="Genomic_DNA"/>
</dbReference>
<name>A0A2R4MJ21_9HYPH</name>
<evidence type="ECO:0008006" key="3">
    <source>
        <dbReference type="Google" id="ProtNLM"/>
    </source>
</evidence>
<keyword evidence="1" id="KW-0614">Plasmid</keyword>
<keyword evidence="2" id="KW-1185">Reference proteome</keyword>
<organism evidence="1 2">
    <name type="scientific">Maritalea myrionectae</name>
    <dbReference type="NCBI Taxonomy" id="454601"/>
    <lineage>
        <taxon>Bacteria</taxon>
        <taxon>Pseudomonadati</taxon>
        <taxon>Pseudomonadota</taxon>
        <taxon>Alphaproteobacteria</taxon>
        <taxon>Hyphomicrobiales</taxon>
        <taxon>Devosiaceae</taxon>
        <taxon>Maritalea</taxon>
    </lineage>
</organism>
<dbReference type="Pfam" id="PF05284">
    <property type="entry name" value="DUF736"/>
    <property type="match status" value="1"/>
</dbReference>
<proteinExistence type="predicted"/>
<dbReference type="AlphaFoldDB" id="A0A2R4MJ21"/>
<dbReference type="RefSeq" id="WP_117396914.1">
    <property type="nucleotide sequence ID" value="NZ_CP021331.1"/>
</dbReference>
<gene>
    <name evidence="1" type="ORF">MXMO3_03457</name>
</gene>